<organism evidence="1 2">
    <name type="scientific">Eumeta variegata</name>
    <name type="common">Bagworm moth</name>
    <name type="synonym">Eumeta japonica</name>
    <dbReference type="NCBI Taxonomy" id="151549"/>
    <lineage>
        <taxon>Eukaryota</taxon>
        <taxon>Metazoa</taxon>
        <taxon>Ecdysozoa</taxon>
        <taxon>Arthropoda</taxon>
        <taxon>Hexapoda</taxon>
        <taxon>Insecta</taxon>
        <taxon>Pterygota</taxon>
        <taxon>Neoptera</taxon>
        <taxon>Endopterygota</taxon>
        <taxon>Lepidoptera</taxon>
        <taxon>Glossata</taxon>
        <taxon>Ditrysia</taxon>
        <taxon>Tineoidea</taxon>
        <taxon>Psychidae</taxon>
        <taxon>Oiketicinae</taxon>
        <taxon>Eumeta</taxon>
    </lineage>
</organism>
<evidence type="ECO:0000313" key="1">
    <source>
        <dbReference type="EMBL" id="GBP76194.1"/>
    </source>
</evidence>
<keyword evidence="2" id="KW-1185">Reference proteome</keyword>
<protein>
    <submittedName>
        <fullName evidence="1">Uncharacterized protein</fullName>
    </submittedName>
</protein>
<evidence type="ECO:0000313" key="2">
    <source>
        <dbReference type="Proteomes" id="UP000299102"/>
    </source>
</evidence>
<gene>
    <name evidence="1" type="ORF">EVAR_54950_1</name>
</gene>
<dbReference type="Proteomes" id="UP000299102">
    <property type="component" value="Unassembled WGS sequence"/>
</dbReference>
<dbReference type="AlphaFoldDB" id="A0A4C1YMU3"/>
<name>A0A4C1YMU3_EUMVA</name>
<dbReference type="EMBL" id="BGZK01001280">
    <property type="protein sequence ID" value="GBP76194.1"/>
    <property type="molecule type" value="Genomic_DNA"/>
</dbReference>
<comment type="caution">
    <text evidence="1">The sequence shown here is derived from an EMBL/GenBank/DDBJ whole genome shotgun (WGS) entry which is preliminary data.</text>
</comment>
<reference evidence="1 2" key="1">
    <citation type="journal article" date="2019" name="Commun. Biol.">
        <title>The bagworm genome reveals a unique fibroin gene that provides high tensile strength.</title>
        <authorList>
            <person name="Kono N."/>
            <person name="Nakamura H."/>
            <person name="Ohtoshi R."/>
            <person name="Tomita M."/>
            <person name="Numata K."/>
            <person name="Arakawa K."/>
        </authorList>
    </citation>
    <scope>NUCLEOTIDE SEQUENCE [LARGE SCALE GENOMIC DNA]</scope>
</reference>
<proteinExistence type="predicted"/>
<sequence>MFFNHTEKHGWRMLTTKVHSAMTWSRTDGLFIRGQNRTQQYTFRYVIDKCNNGDEKEITTEAGDTLEVVFIADTEYHCVQYQHWISHVQANDNRKGIRSAAAESIPDEHMQERPEMKGHLKCSFTFGAAGALNSNEQIAMHISPGKYTCEG</sequence>
<accession>A0A4C1YMU3</accession>